<dbReference type="PANTHER" id="PTHR43289">
    <property type="entry name" value="MITOGEN-ACTIVATED PROTEIN KINASE KINASE KINASE 20-RELATED"/>
    <property type="match status" value="1"/>
</dbReference>
<feature type="region of interest" description="Disordered" evidence="6">
    <location>
        <begin position="285"/>
        <end position="442"/>
    </location>
</feature>
<dbReference type="RefSeq" id="WP_344245918.1">
    <property type="nucleotide sequence ID" value="NZ_BAAAHH010000042.1"/>
</dbReference>
<keyword evidence="7" id="KW-1133">Transmembrane helix</keyword>
<dbReference type="EMBL" id="BAAAHH010000042">
    <property type="protein sequence ID" value="GAA0966171.1"/>
    <property type="molecule type" value="Genomic_DNA"/>
</dbReference>
<sequence>MATTKYQDWGSATSGESIGPYRLAEVLGEGGMGVVRRGIDPVGRSVAVKLLRGGTGDAIALRRLAREVDTMRRVRSPFVAQIVDADVTADPPYIVTQYVPGATLEKQVTEQGPLDGGALKRLAEGLAEALAAIHAAGIVHRDLKPGNVMFAENGDPVLIDFGIAQSVDATRLTSAGMVIGTPGYLSPEILGGEDFRAPADVHAWAGTVIYAATGRPPFGGGTFEQIFSKILQGQPDLSGVPAPLLPVLRAAMAQHPAERPTARDLAHLCGRLDLEMTVIDHGTIADDPPTRAFPPVSPVGPPPEVREMRGLPGASGRTPLPQPSDFMGMLPPVAPPPDPYQDLYQPDRGTGSQPHATVNDPPRRSPYGPSGALYASAPADVPTMDDGRRPAGPLPWSGPHHPQPHHPGPHHPQPHRPQDARGGPPADERRDDGHATRADDRPKPYGLYKVLSLLLLAAALGITWAVPVAGLCVVLVTVLVLRAGDKAARGLESRRVRRGERASDFVGTLLRSPLQLPGALMTSAMVVPISLGAGLVLTLALVGGGTPAARALAFGSLLAVVLQIFGPGGTAPRRQTARIWGAFLPRQEAAMIAVLCLGAGVAVLLLLVLDQDPDPGVLGGFADWLDDARSTVKGWIDRFGG</sequence>
<dbReference type="Pfam" id="PF00069">
    <property type="entry name" value="Pkinase"/>
    <property type="match status" value="1"/>
</dbReference>
<dbReference type="Gene3D" id="1.10.510.10">
    <property type="entry name" value="Transferase(Phosphotransferase) domain 1"/>
    <property type="match status" value="1"/>
</dbReference>
<keyword evidence="1" id="KW-0808">Transferase</keyword>
<feature type="compositionally biased region" description="Basic and acidic residues" evidence="6">
    <location>
        <begin position="426"/>
        <end position="442"/>
    </location>
</feature>
<name>A0ABN1RWD1_9ACTN</name>
<dbReference type="Proteomes" id="UP001500665">
    <property type="component" value="Unassembled WGS sequence"/>
</dbReference>
<dbReference type="SMART" id="SM00220">
    <property type="entry name" value="S_TKc"/>
    <property type="match status" value="1"/>
</dbReference>
<gene>
    <name evidence="9" type="ORF">GCM10009550_67910</name>
</gene>
<dbReference type="InterPro" id="IPR011009">
    <property type="entry name" value="Kinase-like_dom_sf"/>
</dbReference>
<dbReference type="PANTHER" id="PTHR43289:SF34">
    <property type="entry name" value="SERINE_THREONINE-PROTEIN KINASE YBDM-RELATED"/>
    <property type="match status" value="1"/>
</dbReference>
<feature type="transmembrane region" description="Helical" evidence="7">
    <location>
        <begin position="450"/>
        <end position="481"/>
    </location>
</feature>
<evidence type="ECO:0000256" key="7">
    <source>
        <dbReference type="SAM" id="Phobius"/>
    </source>
</evidence>
<keyword evidence="4 5" id="KW-0067">ATP-binding</keyword>
<dbReference type="PROSITE" id="PS50011">
    <property type="entry name" value="PROTEIN_KINASE_DOM"/>
    <property type="match status" value="1"/>
</dbReference>
<accession>A0ABN1RWD1</accession>
<dbReference type="SUPFAM" id="SSF56112">
    <property type="entry name" value="Protein kinase-like (PK-like)"/>
    <property type="match status" value="1"/>
</dbReference>
<keyword evidence="2 5" id="KW-0547">Nucleotide-binding</keyword>
<feature type="transmembrane region" description="Helical" evidence="7">
    <location>
        <begin position="548"/>
        <end position="568"/>
    </location>
</feature>
<feature type="domain" description="Protein kinase" evidence="8">
    <location>
        <begin position="21"/>
        <end position="284"/>
    </location>
</feature>
<dbReference type="InterPro" id="IPR008271">
    <property type="entry name" value="Ser/Thr_kinase_AS"/>
</dbReference>
<dbReference type="PROSITE" id="PS00108">
    <property type="entry name" value="PROTEIN_KINASE_ST"/>
    <property type="match status" value="1"/>
</dbReference>
<proteinExistence type="predicted"/>
<evidence type="ECO:0000256" key="3">
    <source>
        <dbReference type="ARBA" id="ARBA00022777"/>
    </source>
</evidence>
<feature type="binding site" evidence="5">
    <location>
        <position position="49"/>
    </location>
    <ligand>
        <name>ATP</name>
        <dbReference type="ChEBI" id="CHEBI:30616"/>
    </ligand>
</feature>
<evidence type="ECO:0000256" key="2">
    <source>
        <dbReference type="ARBA" id="ARBA00022741"/>
    </source>
</evidence>
<dbReference type="GO" id="GO:0016301">
    <property type="term" value="F:kinase activity"/>
    <property type="evidence" value="ECO:0007669"/>
    <property type="project" value="UniProtKB-KW"/>
</dbReference>
<keyword evidence="10" id="KW-1185">Reference proteome</keyword>
<evidence type="ECO:0000256" key="1">
    <source>
        <dbReference type="ARBA" id="ARBA00022679"/>
    </source>
</evidence>
<keyword evidence="3 9" id="KW-0418">Kinase</keyword>
<keyword evidence="7" id="KW-0812">Transmembrane</keyword>
<feature type="transmembrane region" description="Helical" evidence="7">
    <location>
        <begin position="519"/>
        <end position="542"/>
    </location>
</feature>
<feature type="compositionally biased region" description="Basic residues" evidence="6">
    <location>
        <begin position="402"/>
        <end position="414"/>
    </location>
</feature>
<evidence type="ECO:0000256" key="6">
    <source>
        <dbReference type="SAM" id="MobiDB-lite"/>
    </source>
</evidence>
<feature type="transmembrane region" description="Helical" evidence="7">
    <location>
        <begin position="589"/>
        <end position="609"/>
    </location>
</feature>
<evidence type="ECO:0000313" key="10">
    <source>
        <dbReference type="Proteomes" id="UP001500665"/>
    </source>
</evidence>
<feature type="compositionally biased region" description="Pro residues" evidence="6">
    <location>
        <begin position="291"/>
        <end position="303"/>
    </location>
</feature>
<evidence type="ECO:0000313" key="9">
    <source>
        <dbReference type="EMBL" id="GAA0966171.1"/>
    </source>
</evidence>
<dbReference type="InterPro" id="IPR017441">
    <property type="entry name" value="Protein_kinase_ATP_BS"/>
</dbReference>
<evidence type="ECO:0000256" key="5">
    <source>
        <dbReference type="PROSITE-ProRule" id="PRU10141"/>
    </source>
</evidence>
<dbReference type="InterPro" id="IPR000719">
    <property type="entry name" value="Prot_kinase_dom"/>
</dbReference>
<dbReference type="PROSITE" id="PS00107">
    <property type="entry name" value="PROTEIN_KINASE_ATP"/>
    <property type="match status" value="1"/>
</dbReference>
<evidence type="ECO:0000256" key="4">
    <source>
        <dbReference type="ARBA" id="ARBA00022840"/>
    </source>
</evidence>
<dbReference type="CDD" id="cd14014">
    <property type="entry name" value="STKc_PknB_like"/>
    <property type="match status" value="1"/>
</dbReference>
<organism evidence="9 10">
    <name type="scientific">Actinocorallia libanotica</name>
    <dbReference type="NCBI Taxonomy" id="46162"/>
    <lineage>
        <taxon>Bacteria</taxon>
        <taxon>Bacillati</taxon>
        <taxon>Actinomycetota</taxon>
        <taxon>Actinomycetes</taxon>
        <taxon>Streptosporangiales</taxon>
        <taxon>Thermomonosporaceae</taxon>
        <taxon>Actinocorallia</taxon>
    </lineage>
</organism>
<evidence type="ECO:0000259" key="8">
    <source>
        <dbReference type="PROSITE" id="PS50011"/>
    </source>
</evidence>
<keyword evidence="7" id="KW-0472">Membrane</keyword>
<comment type="caution">
    <text evidence="9">The sequence shown here is derived from an EMBL/GenBank/DDBJ whole genome shotgun (WGS) entry which is preliminary data.</text>
</comment>
<protein>
    <submittedName>
        <fullName evidence="9">Serine/threonine-protein kinase</fullName>
    </submittedName>
</protein>
<reference evidence="9 10" key="1">
    <citation type="journal article" date="2019" name="Int. J. Syst. Evol. Microbiol.">
        <title>The Global Catalogue of Microorganisms (GCM) 10K type strain sequencing project: providing services to taxonomists for standard genome sequencing and annotation.</title>
        <authorList>
            <consortium name="The Broad Institute Genomics Platform"/>
            <consortium name="The Broad Institute Genome Sequencing Center for Infectious Disease"/>
            <person name="Wu L."/>
            <person name="Ma J."/>
        </authorList>
    </citation>
    <scope>NUCLEOTIDE SEQUENCE [LARGE SCALE GENOMIC DNA]</scope>
    <source>
        <strain evidence="9 10">JCM 10696</strain>
    </source>
</reference>